<dbReference type="InterPro" id="IPR033113">
    <property type="entry name" value="PLA2_histidine"/>
</dbReference>
<dbReference type="GO" id="GO:0005576">
    <property type="term" value="C:extracellular region"/>
    <property type="evidence" value="ECO:0007669"/>
    <property type="project" value="UniProtKB-SubCell"/>
</dbReference>
<dbReference type="Gene3D" id="1.20.90.10">
    <property type="entry name" value="Phospholipase A2 domain"/>
    <property type="match status" value="1"/>
</dbReference>
<evidence type="ECO:0000256" key="2">
    <source>
        <dbReference type="ARBA" id="ARBA00022525"/>
    </source>
</evidence>
<keyword evidence="2" id="KW-0964">Secreted</keyword>
<dbReference type="SUPFAM" id="SSF48619">
    <property type="entry name" value="Phospholipase A2, PLA2"/>
    <property type="match status" value="1"/>
</dbReference>
<protein>
    <recommendedName>
        <fullName evidence="5">Phospholipase</fullName>
    </recommendedName>
</protein>
<evidence type="ECO:0008006" key="5">
    <source>
        <dbReference type="Google" id="ProtNLM"/>
    </source>
</evidence>
<dbReference type="RefSeq" id="WP_148955507.1">
    <property type="nucleotide sequence ID" value="NZ_QSND01000001.1"/>
</dbReference>
<dbReference type="EMBL" id="QSND01000001">
    <property type="protein sequence ID" value="KAA6452742.1"/>
    <property type="molecule type" value="Genomic_DNA"/>
</dbReference>
<proteinExistence type="predicted"/>
<comment type="caution">
    <text evidence="3">The sequence shown here is derived from an EMBL/GenBank/DDBJ whole genome shotgun (WGS) entry which is preliminary data.</text>
</comment>
<gene>
    <name evidence="3" type="ORF">DX927_00505</name>
</gene>
<accession>A0A5M8S3M4</accession>
<dbReference type="InterPro" id="IPR036444">
    <property type="entry name" value="PLipase_A2_dom_sf"/>
</dbReference>
<dbReference type="GO" id="GO:0050482">
    <property type="term" value="P:arachidonate secretion"/>
    <property type="evidence" value="ECO:0007669"/>
    <property type="project" value="InterPro"/>
</dbReference>
<sequence>MQTLNGVYLEGEELREFKERAFNYGKFDEFLSTINQQLDNDQTVTKESLMVERGYKGDIELEKDYIVSAKQVIFTNKSKTVKMAYHELINYDVPESLRLVAQVLTTDKANLHYLLSVSINEEGNIEIETLSADYPETQLPDINEPLPNDPDYIPQDTGNLMAKDDSDEFTTQAWWNSDGCLPGGYQHCGGNCGYGLDHGGGTPINYTDRCCILHDRCYGDGITKCKCNTMLVKCVRDEVTWAAIGIRLYFEPRSC</sequence>
<dbReference type="GO" id="GO:0004623">
    <property type="term" value="F:phospholipase A2 activity"/>
    <property type="evidence" value="ECO:0007669"/>
    <property type="project" value="InterPro"/>
</dbReference>
<name>A0A5M8S3M4_9BACI</name>
<reference evidence="3 4" key="1">
    <citation type="submission" date="2018-08" db="EMBL/GenBank/DDBJ databases">
        <title>Bacillus phenotypic plasticity.</title>
        <authorList>
            <person name="Hurtado E."/>
        </authorList>
    </citation>
    <scope>NUCLEOTIDE SEQUENCE [LARGE SCALE GENOMIC DNA]</scope>
    <source>
        <strain evidence="3 4">427</strain>
    </source>
</reference>
<evidence type="ECO:0000313" key="4">
    <source>
        <dbReference type="Proteomes" id="UP000324326"/>
    </source>
</evidence>
<organism evidence="3 4">
    <name type="scientific">Bacillus swezeyi</name>
    <dbReference type="NCBI Taxonomy" id="1925020"/>
    <lineage>
        <taxon>Bacteria</taxon>
        <taxon>Bacillati</taxon>
        <taxon>Bacillota</taxon>
        <taxon>Bacilli</taxon>
        <taxon>Bacillales</taxon>
        <taxon>Bacillaceae</taxon>
        <taxon>Bacillus</taxon>
    </lineage>
</organism>
<evidence type="ECO:0000256" key="1">
    <source>
        <dbReference type="ARBA" id="ARBA00004613"/>
    </source>
</evidence>
<dbReference type="GO" id="GO:0006644">
    <property type="term" value="P:phospholipid metabolic process"/>
    <property type="evidence" value="ECO:0007669"/>
    <property type="project" value="InterPro"/>
</dbReference>
<evidence type="ECO:0000313" key="3">
    <source>
        <dbReference type="EMBL" id="KAA6452742.1"/>
    </source>
</evidence>
<dbReference type="PROSITE" id="PS00118">
    <property type="entry name" value="PA2_HIS"/>
    <property type="match status" value="1"/>
</dbReference>
<dbReference type="AlphaFoldDB" id="A0A5M8S3M4"/>
<dbReference type="Proteomes" id="UP000324326">
    <property type="component" value="Unassembled WGS sequence"/>
</dbReference>
<comment type="subcellular location">
    <subcellularLocation>
        <location evidence="1">Secreted</location>
    </subcellularLocation>
</comment>